<name>A0A511ZR04_9BACI</name>
<dbReference type="InterPro" id="IPR000551">
    <property type="entry name" value="MerR-type_HTH_dom"/>
</dbReference>
<dbReference type="STRING" id="582851.GCA_900162665_03551"/>
<comment type="caution">
    <text evidence="3">The sequence shown here is derived from an EMBL/GenBank/DDBJ whole genome shotgun (WGS) entry which is preliminary data.</text>
</comment>
<reference evidence="3 4" key="1">
    <citation type="submission" date="2019-07" db="EMBL/GenBank/DDBJ databases">
        <title>Whole genome shotgun sequence of Oceanobacillus sojae NBRC 105379.</title>
        <authorList>
            <person name="Hosoyama A."/>
            <person name="Uohara A."/>
            <person name="Ohji S."/>
            <person name="Ichikawa N."/>
        </authorList>
    </citation>
    <scope>NUCLEOTIDE SEQUENCE [LARGE SCALE GENOMIC DNA]</scope>
    <source>
        <strain evidence="3 4">NBRC 105379</strain>
    </source>
</reference>
<dbReference type="SUPFAM" id="SSF46955">
    <property type="entry name" value="Putative DNA-binding domain"/>
    <property type="match status" value="1"/>
</dbReference>
<dbReference type="PANTHER" id="PTHR30204">
    <property type="entry name" value="REDOX-CYCLING DRUG-SENSING TRANSCRIPTIONAL ACTIVATOR SOXR"/>
    <property type="match status" value="1"/>
</dbReference>
<dbReference type="Gene3D" id="1.10.1660.10">
    <property type="match status" value="1"/>
</dbReference>
<sequence>MLTIKKASEKVEVPVSTIRYYDNEGLLPFIKRDENGYRMFKEEDLFWLELIGCMRATGMSIETLRHVAQLHMKGDNTLEERTRIFRDHQKKLQKQKQDIDMALEKLTKKMKMLDGEISVENPSQI</sequence>
<feature type="domain" description="HTH merR-type" evidence="2">
    <location>
        <begin position="1"/>
        <end position="70"/>
    </location>
</feature>
<keyword evidence="4" id="KW-1185">Reference proteome</keyword>
<dbReference type="RefSeq" id="WP_077604197.1">
    <property type="nucleotide sequence ID" value="NZ_BJYM01000032.1"/>
</dbReference>
<accession>A0A511ZR04</accession>
<dbReference type="InterPro" id="IPR009061">
    <property type="entry name" value="DNA-bd_dom_put_sf"/>
</dbReference>
<dbReference type="InterPro" id="IPR047057">
    <property type="entry name" value="MerR_fam"/>
</dbReference>
<dbReference type="SMART" id="SM00422">
    <property type="entry name" value="HTH_MERR"/>
    <property type="match status" value="1"/>
</dbReference>
<dbReference type="CDD" id="cd01109">
    <property type="entry name" value="HTH_YyaN"/>
    <property type="match status" value="1"/>
</dbReference>
<keyword evidence="1" id="KW-0238">DNA-binding</keyword>
<dbReference type="Proteomes" id="UP000321558">
    <property type="component" value="Unassembled WGS sequence"/>
</dbReference>
<organism evidence="3 4">
    <name type="scientific">Oceanobacillus sojae</name>
    <dbReference type="NCBI Taxonomy" id="582851"/>
    <lineage>
        <taxon>Bacteria</taxon>
        <taxon>Bacillati</taxon>
        <taxon>Bacillota</taxon>
        <taxon>Bacilli</taxon>
        <taxon>Bacillales</taxon>
        <taxon>Bacillaceae</taxon>
        <taxon>Oceanobacillus</taxon>
    </lineage>
</organism>
<proteinExistence type="predicted"/>
<gene>
    <name evidence="3" type="ORF">OSO01_46230</name>
</gene>
<evidence type="ECO:0000259" key="2">
    <source>
        <dbReference type="PROSITE" id="PS50937"/>
    </source>
</evidence>
<protein>
    <recommendedName>
        <fullName evidence="2">HTH merR-type domain-containing protein</fullName>
    </recommendedName>
</protein>
<evidence type="ECO:0000313" key="3">
    <source>
        <dbReference type="EMBL" id="GEN89884.1"/>
    </source>
</evidence>
<dbReference type="EMBL" id="BJYM01000032">
    <property type="protein sequence ID" value="GEN89884.1"/>
    <property type="molecule type" value="Genomic_DNA"/>
</dbReference>
<dbReference type="OrthoDB" id="9811174at2"/>
<dbReference type="PANTHER" id="PTHR30204:SF83">
    <property type="entry name" value="TRANSCRIPTIONAL REGULATOR, MERR FAMILY"/>
    <property type="match status" value="1"/>
</dbReference>
<dbReference type="Pfam" id="PF13411">
    <property type="entry name" value="MerR_1"/>
    <property type="match status" value="1"/>
</dbReference>
<evidence type="ECO:0000256" key="1">
    <source>
        <dbReference type="ARBA" id="ARBA00023125"/>
    </source>
</evidence>
<dbReference type="AlphaFoldDB" id="A0A511ZR04"/>
<dbReference type="GO" id="GO:0003700">
    <property type="term" value="F:DNA-binding transcription factor activity"/>
    <property type="evidence" value="ECO:0007669"/>
    <property type="project" value="InterPro"/>
</dbReference>
<dbReference type="GO" id="GO:0003677">
    <property type="term" value="F:DNA binding"/>
    <property type="evidence" value="ECO:0007669"/>
    <property type="project" value="UniProtKB-KW"/>
</dbReference>
<evidence type="ECO:0000313" key="4">
    <source>
        <dbReference type="Proteomes" id="UP000321558"/>
    </source>
</evidence>
<dbReference type="PROSITE" id="PS50937">
    <property type="entry name" value="HTH_MERR_2"/>
    <property type="match status" value="1"/>
</dbReference>